<evidence type="ECO:0000256" key="4">
    <source>
        <dbReference type="ARBA" id="ARBA00022475"/>
    </source>
</evidence>
<keyword evidence="4" id="KW-1003">Cell membrane</keyword>
<dbReference type="InterPro" id="IPR051045">
    <property type="entry name" value="TonB-dependent_transducer"/>
</dbReference>
<evidence type="ECO:0000259" key="12">
    <source>
        <dbReference type="PROSITE" id="PS52015"/>
    </source>
</evidence>
<gene>
    <name evidence="13" type="ORF">C7Y71_008870</name>
</gene>
<evidence type="ECO:0000256" key="1">
    <source>
        <dbReference type="ARBA" id="ARBA00004383"/>
    </source>
</evidence>
<accession>A0A5P8E7W0</accession>
<dbReference type="GO" id="GO:0055085">
    <property type="term" value="P:transmembrane transport"/>
    <property type="evidence" value="ECO:0007669"/>
    <property type="project" value="InterPro"/>
</dbReference>
<dbReference type="Pfam" id="PF03544">
    <property type="entry name" value="TonB_C"/>
    <property type="match status" value="1"/>
</dbReference>
<dbReference type="PROSITE" id="PS52015">
    <property type="entry name" value="TONB_CTD"/>
    <property type="match status" value="1"/>
</dbReference>
<evidence type="ECO:0000256" key="6">
    <source>
        <dbReference type="ARBA" id="ARBA00022692"/>
    </source>
</evidence>
<feature type="region of interest" description="Disordered" evidence="10">
    <location>
        <begin position="316"/>
        <end position="344"/>
    </location>
</feature>
<dbReference type="PANTHER" id="PTHR33446:SF2">
    <property type="entry name" value="PROTEIN TONB"/>
    <property type="match status" value="1"/>
</dbReference>
<dbReference type="GO" id="GO:0098797">
    <property type="term" value="C:plasma membrane protein complex"/>
    <property type="evidence" value="ECO:0007669"/>
    <property type="project" value="TreeGrafter"/>
</dbReference>
<dbReference type="Gene3D" id="3.30.1150.10">
    <property type="match status" value="1"/>
</dbReference>
<evidence type="ECO:0000256" key="11">
    <source>
        <dbReference type="SAM" id="Phobius"/>
    </source>
</evidence>
<dbReference type="PANTHER" id="PTHR33446">
    <property type="entry name" value="PROTEIN TONB-RELATED"/>
    <property type="match status" value="1"/>
</dbReference>
<keyword evidence="5" id="KW-0997">Cell inner membrane</keyword>
<evidence type="ECO:0000256" key="5">
    <source>
        <dbReference type="ARBA" id="ARBA00022519"/>
    </source>
</evidence>
<dbReference type="SUPFAM" id="SSF74653">
    <property type="entry name" value="TolA/TonB C-terminal domain"/>
    <property type="match status" value="1"/>
</dbReference>
<keyword evidence="14" id="KW-1185">Reference proteome</keyword>
<feature type="compositionally biased region" description="Basic and acidic residues" evidence="10">
    <location>
        <begin position="107"/>
        <end position="125"/>
    </location>
</feature>
<dbReference type="GO" id="GO:0031992">
    <property type="term" value="F:energy transducer activity"/>
    <property type="evidence" value="ECO:0007669"/>
    <property type="project" value="TreeGrafter"/>
</dbReference>
<reference evidence="13 14" key="1">
    <citation type="submission" date="2018-11" db="EMBL/GenBank/DDBJ databases">
        <authorList>
            <person name="Na S.W."/>
            <person name="Baik M."/>
        </authorList>
    </citation>
    <scope>NUCLEOTIDE SEQUENCE [LARGE SCALE GENOMIC DNA]</scope>
    <source>
        <strain evidence="13 14">E39</strain>
    </source>
</reference>
<feature type="domain" description="TonB C-terminal" evidence="12">
    <location>
        <begin position="200"/>
        <end position="296"/>
    </location>
</feature>
<evidence type="ECO:0000256" key="9">
    <source>
        <dbReference type="ARBA" id="ARBA00023136"/>
    </source>
</evidence>
<dbReference type="AlphaFoldDB" id="A0A5P8E7W0"/>
<keyword evidence="3" id="KW-0813">Transport</keyword>
<dbReference type="GO" id="GO:0015031">
    <property type="term" value="P:protein transport"/>
    <property type="evidence" value="ECO:0007669"/>
    <property type="project" value="UniProtKB-KW"/>
</dbReference>
<protein>
    <submittedName>
        <fullName evidence="13">Energy transducer TonB</fullName>
    </submittedName>
</protein>
<comment type="subcellular location">
    <subcellularLocation>
        <location evidence="1">Cell inner membrane</location>
        <topology evidence="1">Single-pass membrane protein</topology>
        <orientation evidence="1">Periplasmic side</orientation>
    </subcellularLocation>
</comment>
<sequence>MSKKSEHCKMRKIFNKNNATNANLLSSEDWLDIIFKERNHEYGAYVMRSRYARRLSFSLAVVFVTVLLVLAVVFGVKGIVGLVVHHKMSEIEEAIKLNPINLEEEKKKKVVEEGRRETAETRPDAPPEQGPNLKIISKEEFVANQVEEVVKEGPKQVKVGETTLVAITQDSLMQQDEAAPITKNDTLTPTVVIASPLPPGGWQALLKWIGENLGYPIECIRDNIGGEVKVKFYVDTDGTIKNATIVKSLNPQLDNEALRIVKKMPKWRPRMVNGTPSRCDVILPIEFDPSGKDPIVVENDGTEAPPVTGEEINKALEKATGAPLPAEEQGTGAKTTENAEQKSK</sequence>
<evidence type="ECO:0000256" key="7">
    <source>
        <dbReference type="ARBA" id="ARBA00022927"/>
    </source>
</evidence>
<dbReference type="NCBIfam" id="TIGR01352">
    <property type="entry name" value="tonB_Cterm"/>
    <property type="match status" value="1"/>
</dbReference>
<proteinExistence type="inferred from homology"/>
<evidence type="ECO:0000256" key="8">
    <source>
        <dbReference type="ARBA" id="ARBA00022989"/>
    </source>
</evidence>
<evidence type="ECO:0000313" key="14">
    <source>
        <dbReference type="Proteomes" id="UP000249375"/>
    </source>
</evidence>
<evidence type="ECO:0000256" key="10">
    <source>
        <dbReference type="SAM" id="MobiDB-lite"/>
    </source>
</evidence>
<feature type="transmembrane region" description="Helical" evidence="11">
    <location>
        <begin position="57"/>
        <end position="84"/>
    </location>
</feature>
<evidence type="ECO:0000256" key="3">
    <source>
        <dbReference type="ARBA" id="ARBA00022448"/>
    </source>
</evidence>
<organism evidence="13 14">
    <name type="scientific">Pseudoprevotella muciniphila</name>
    <dbReference type="NCBI Taxonomy" id="2133944"/>
    <lineage>
        <taxon>Bacteria</taxon>
        <taxon>Pseudomonadati</taxon>
        <taxon>Bacteroidota</taxon>
        <taxon>Bacteroidia</taxon>
        <taxon>Bacteroidales</taxon>
        <taxon>Prevotellaceae</taxon>
        <taxon>Pseudoprevotella</taxon>
    </lineage>
</organism>
<comment type="similarity">
    <text evidence="2">Belongs to the TonB family.</text>
</comment>
<keyword evidence="7" id="KW-0653">Protein transport</keyword>
<dbReference type="InterPro" id="IPR037682">
    <property type="entry name" value="TonB_C"/>
</dbReference>
<dbReference type="EMBL" id="CP033459">
    <property type="protein sequence ID" value="QFQ13115.1"/>
    <property type="molecule type" value="Genomic_DNA"/>
</dbReference>
<dbReference type="OrthoDB" id="9814002at2"/>
<dbReference type="Proteomes" id="UP000249375">
    <property type="component" value="Chromosome"/>
</dbReference>
<keyword evidence="6 11" id="KW-0812">Transmembrane</keyword>
<name>A0A5P8E7W0_9BACT</name>
<keyword evidence="9 11" id="KW-0472">Membrane</keyword>
<evidence type="ECO:0000256" key="2">
    <source>
        <dbReference type="ARBA" id="ARBA00006555"/>
    </source>
</evidence>
<keyword evidence="8 11" id="KW-1133">Transmembrane helix</keyword>
<dbReference type="KEGG" id="alq:C7Y71_008870"/>
<dbReference type="InterPro" id="IPR006260">
    <property type="entry name" value="TonB/TolA_C"/>
</dbReference>
<evidence type="ECO:0000313" key="13">
    <source>
        <dbReference type="EMBL" id="QFQ13115.1"/>
    </source>
</evidence>
<feature type="region of interest" description="Disordered" evidence="10">
    <location>
        <begin position="107"/>
        <end position="131"/>
    </location>
</feature>